<evidence type="ECO:0000256" key="3">
    <source>
        <dbReference type="ARBA" id="ARBA00022806"/>
    </source>
</evidence>
<dbReference type="GO" id="GO:0043138">
    <property type="term" value="F:3'-5' DNA helicase activity"/>
    <property type="evidence" value="ECO:0007669"/>
    <property type="project" value="TreeGrafter"/>
</dbReference>
<evidence type="ECO:0000313" key="8">
    <source>
        <dbReference type="Proteomes" id="UP000481872"/>
    </source>
</evidence>
<evidence type="ECO:0000256" key="1">
    <source>
        <dbReference type="ARBA" id="ARBA00022741"/>
    </source>
</evidence>
<dbReference type="GO" id="GO:0000725">
    <property type="term" value="P:recombinational repair"/>
    <property type="evidence" value="ECO:0007669"/>
    <property type="project" value="TreeGrafter"/>
</dbReference>
<dbReference type="Gene3D" id="3.40.50.300">
    <property type="entry name" value="P-loop containing nucleotide triphosphate hydrolases"/>
    <property type="match status" value="2"/>
</dbReference>
<dbReference type="PROSITE" id="PS51198">
    <property type="entry name" value="UVRD_HELICASE_ATP_BIND"/>
    <property type="match status" value="1"/>
</dbReference>
<dbReference type="RefSeq" id="WP_199868989.1">
    <property type="nucleotide sequence ID" value="NZ_JAAGPU010000002.1"/>
</dbReference>
<protein>
    <submittedName>
        <fullName evidence="7">AAA family ATPase</fullName>
    </submittedName>
</protein>
<dbReference type="GO" id="GO:0003677">
    <property type="term" value="F:DNA binding"/>
    <property type="evidence" value="ECO:0007669"/>
    <property type="project" value="InterPro"/>
</dbReference>
<reference evidence="7 8" key="1">
    <citation type="submission" date="2020-02" db="EMBL/GenBank/DDBJ databases">
        <title>Genome assembly of a novel Clostridium senegalense strain.</title>
        <authorList>
            <person name="Gupta T.B."/>
            <person name="Jauregui R."/>
            <person name="Maclean P."/>
            <person name="Nawarathana A."/>
            <person name="Brightwell G."/>
        </authorList>
    </citation>
    <scope>NUCLEOTIDE SEQUENCE [LARGE SCALE GENOMIC DNA]</scope>
    <source>
        <strain evidence="7 8">AGRFS4</strain>
    </source>
</reference>
<dbReference type="GO" id="GO:0005829">
    <property type="term" value="C:cytosol"/>
    <property type="evidence" value="ECO:0007669"/>
    <property type="project" value="TreeGrafter"/>
</dbReference>
<feature type="binding site" evidence="5">
    <location>
        <begin position="226"/>
        <end position="233"/>
    </location>
    <ligand>
        <name>ATP</name>
        <dbReference type="ChEBI" id="CHEBI:30616"/>
    </ligand>
</feature>
<dbReference type="GO" id="GO:0005524">
    <property type="term" value="F:ATP binding"/>
    <property type="evidence" value="ECO:0007669"/>
    <property type="project" value="UniProtKB-UniRule"/>
</dbReference>
<gene>
    <name evidence="7" type="ORF">G3M99_02195</name>
</gene>
<keyword evidence="2 5" id="KW-0378">Hydrolase</keyword>
<dbReference type="Proteomes" id="UP000481872">
    <property type="component" value="Unassembled WGS sequence"/>
</dbReference>
<organism evidence="7 8">
    <name type="scientific">Clostridium senegalense</name>
    <dbReference type="NCBI Taxonomy" id="1465809"/>
    <lineage>
        <taxon>Bacteria</taxon>
        <taxon>Bacillati</taxon>
        <taxon>Bacillota</taxon>
        <taxon>Clostridia</taxon>
        <taxon>Eubacteriales</taxon>
        <taxon>Clostridiaceae</taxon>
        <taxon>Clostridium</taxon>
    </lineage>
</organism>
<feature type="domain" description="UvrD-like helicase ATP-binding" evidence="6">
    <location>
        <begin position="205"/>
        <end position="561"/>
    </location>
</feature>
<dbReference type="InterPro" id="IPR014016">
    <property type="entry name" value="UvrD-like_ATP-bd"/>
</dbReference>
<proteinExistence type="predicted"/>
<dbReference type="PANTHER" id="PTHR11070">
    <property type="entry name" value="UVRD / RECB / PCRA DNA HELICASE FAMILY MEMBER"/>
    <property type="match status" value="1"/>
</dbReference>
<evidence type="ECO:0000259" key="6">
    <source>
        <dbReference type="PROSITE" id="PS51198"/>
    </source>
</evidence>
<evidence type="ECO:0000256" key="4">
    <source>
        <dbReference type="ARBA" id="ARBA00022840"/>
    </source>
</evidence>
<comment type="caution">
    <text evidence="7">The sequence shown here is derived from an EMBL/GenBank/DDBJ whole genome shotgun (WGS) entry which is preliminary data.</text>
</comment>
<dbReference type="Pfam" id="PF00580">
    <property type="entry name" value="UvrD-helicase"/>
    <property type="match status" value="1"/>
</dbReference>
<dbReference type="SUPFAM" id="SSF52540">
    <property type="entry name" value="P-loop containing nucleoside triphosphate hydrolases"/>
    <property type="match status" value="1"/>
</dbReference>
<evidence type="ECO:0000256" key="5">
    <source>
        <dbReference type="PROSITE-ProRule" id="PRU00560"/>
    </source>
</evidence>
<accession>A0A6M0H0S4</accession>
<dbReference type="PANTHER" id="PTHR11070:SF17">
    <property type="entry name" value="DNA HELICASE IV"/>
    <property type="match status" value="1"/>
</dbReference>
<dbReference type="InterPro" id="IPR000212">
    <property type="entry name" value="DNA_helicase_UvrD/REP"/>
</dbReference>
<dbReference type="GO" id="GO:0016787">
    <property type="term" value="F:hydrolase activity"/>
    <property type="evidence" value="ECO:0007669"/>
    <property type="project" value="UniProtKB-UniRule"/>
</dbReference>
<name>A0A6M0H0S4_9CLOT</name>
<dbReference type="InterPro" id="IPR027417">
    <property type="entry name" value="P-loop_NTPase"/>
</dbReference>
<dbReference type="EMBL" id="JAAGPU010000002">
    <property type="protein sequence ID" value="NEU03683.1"/>
    <property type="molecule type" value="Genomic_DNA"/>
</dbReference>
<keyword evidence="4 5" id="KW-0067">ATP-binding</keyword>
<sequence>MNDELKKELEFGIEKEKLSEVIELINNEILIYLDKRKEIVDYIVEYRKNILDDYKDDEDKLIDYFDHERYVKEEAFKSIDTKLKELNILKTSPYFGNVEFREEDFGIDKIYVGRFGVTPYNTFEPVVVDWRAPVSSLFYHGSLGESQYNAPMGKVDVNILGRRQFIIKKGILEGMFDSAVNVNDDILQMVLSKNSSQKLKDIIMTIQSEQDEIIREDKYKALVVDGVAGSGKTTIALHRVAYLLYNNRESLENKVLILGPNHIFMDYISDVLPSLGESGVKQSTFIDFALEVLDLEEAFSLKDVMEKVFNGDKTFIEDIAYKSSIDFKNSLDTYIESLNANLFKYEDISLRGNLVISKEDIQNMFEEDFKYMPLFKRSKRIKRIIFSKLKDARDTEFRAIENNFKAIKSKLSKDELILEINDLDFKRKIAIQELIKDLIELKKSLSYLNSPDIIDLYTEFNTSLDLTELDLAAILYLKVKLEGFKLKDDIKHVVIDEAQDYSPVQFATIREITKCNSFTIVGDSNQRLLPLNGEPAMLTLANYLNDLKVSNYKLDKSYRSTKEIMDYANNFLNEDKIVPLVRSGEQVEKTIANSKSELESQIIAIAQKMRDENLENIAIVTYDENEALELSSMLQNKLNFKLINKDYIKYTHGITIIPSYFAKGLEFDGVVIIESNKYKNNYYDNIKKLRYVMATRALHKLAIISTK</sequence>
<evidence type="ECO:0000256" key="2">
    <source>
        <dbReference type="ARBA" id="ARBA00022801"/>
    </source>
</evidence>
<keyword evidence="3 5" id="KW-0347">Helicase</keyword>
<evidence type="ECO:0000313" key="7">
    <source>
        <dbReference type="EMBL" id="NEU03683.1"/>
    </source>
</evidence>
<keyword evidence="8" id="KW-1185">Reference proteome</keyword>
<dbReference type="AlphaFoldDB" id="A0A6M0H0S4"/>
<keyword evidence="1 5" id="KW-0547">Nucleotide-binding</keyword>